<evidence type="ECO:0000313" key="2">
    <source>
        <dbReference type="EMBL" id="QUV95479.1"/>
    </source>
</evidence>
<dbReference type="InterPro" id="IPR021776">
    <property type="entry name" value="ActD"/>
</dbReference>
<dbReference type="EMBL" id="CP072643">
    <property type="protein sequence ID" value="QUV95479.1"/>
    <property type="molecule type" value="Genomic_DNA"/>
</dbReference>
<keyword evidence="3" id="KW-1185">Reference proteome</keyword>
<keyword evidence="1" id="KW-0472">Membrane</keyword>
<dbReference type="PANTHER" id="PTHR40394:SF2">
    <property type="entry name" value="QUINOL:CYTOCHROME C OXIDOREDUCTASE MEMBRANE PROTEIN"/>
    <property type="match status" value="1"/>
</dbReference>
<feature type="transmembrane region" description="Helical" evidence="1">
    <location>
        <begin position="62"/>
        <end position="81"/>
    </location>
</feature>
<reference evidence="2 3" key="1">
    <citation type="submission" date="2021-03" db="EMBL/GenBank/DDBJ databases">
        <title>Genomic and phenotypic characterization of Chloracidobacterium isolates provides evidence for multiple species.</title>
        <authorList>
            <person name="Saini M.K."/>
            <person name="Costas A.M.G."/>
            <person name="Tank M."/>
            <person name="Bryant D.A."/>
        </authorList>
    </citation>
    <scope>NUCLEOTIDE SEQUENCE [LARGE SCALE GENOMIC DNA]</scope>
    <source>
        <strain evidence="2 3">N</strain>
    </source>
</reference>
<feature type="transmembrane region" description="Helical" evidence="1">
    <location>
        <begin position="101"/>
        <end position="124"/>
    </location>
</feature>
<dbReference type="Pfam" id="PF11821">
    <property type="entry name" value="ActD"/>
    <property type="match status" value="1"/>
</dbReference>
<dbReference type="Proteomes" id="UP000677668">
    <property type="component" value="Chromosome 2"/>
</dbReference>
<accession>A0ABX8B3I3</accession>
<name>A0ABX8B3I3_9BACT</name>
<dbReference type="PANTHER" id="PTHR40394">
    <property type="entry name" value="LIPOPROTEIN-RELATED"/>
    <property type="match status" value="1"/>
</dbReference>
<keyword evidence="1" id="KW-0812">Transmembrane</keyword>
<evidence type="ECO:0000313" key="3">
    <source>
        <dbReference type="Proteomes" id="UP000677668"/>
    </source>
</evidence>
<organism evidence="2 3">
    <name type="scientific">Chloracidobacterium sp. N</name>
    <dbReference type="NCBI Taxonomy" id="2821540"/>
    <lineage>
        <taxon>Bacteria</taxon>
        <taxon>Pseudomonadati</taxon>
        <taxon>Acidobacteriota</taxon>
        <taxon>Terriglobia</taxon>
        <taxon>Terriglobales</taxon>
        <taxon>Acidobacteriaceae</taxon>
        <taxon>Chloracidobacterium</taxon>
        <taxon>Chloracidobacterium aggregatum</taxon>
    </lineage>
</organism>
<dbReference type="RefSeq" id="WP_211423700.1">
    <property type="nucleotide sequence ID" value="NZ_CP072643.1"/>
</dbReference>
<evidence type="ECO:0000256" key="1">
    <source>
        <dbReference type="SAM" id="Phobius"/>
    </source>
</evidence>
<proteinExistence type="predicted"/>
<protein>
    <submittedName>
        <fullName evidence="2">DUF3341 domain-containing protein</fullName>
    </submittedName>
</protein>
<sequence length="182" mass="20282">MKPSNRPRYYGVLAEFESPAALVAAARATHNAGYRKYDAYSPFPIEELAEAMHDHKNPISKIVFFAGLTGACVGFGMQVYANLVHYPMNIAGRPLYAWPMFIPITFECTVAFAAFTGVLAMLALNGLPRPHHPLFNVPSFSQATQSRFFLCIESADPKFDLDAVHRFLEGLKPMEIHDVEDD</sequence>
<gene>
    <name evidence="2" type="ORF">J8C05_11600</name>
</gene>
<keyword evidence="1" id="KW-1133">Transmembrane helix</keyword>